<dbReference type="SUPFAM" id="SSF55729">
    <property type="entry name" value="Acyl-CoA N-acyltransferases (Nat)"/>
    <property type="match status" value="1"/>
</dbReference>
<dbReference type="InterPro" id="IPR016181">
    <property type="entry name" value="Acyl_CoA_acyltransferase"/>
</dbReference>
<evidence type="ECO:0008006" key="3">
    <source>
        <dbReference type="Google" id="ProtNLM"/>
    </source>
</evidence>
<proteinExistence type="predicted"/>
<keyword evidence="2" id="KW-1185">Reference proteome</keyword>
<protein>
    <recommendedName>
        <fullName evidence="3">BioF2-like acetyltransferase domain-containing protein</fullName>
    </recommendedName>
</protein>
<evidence type="ECO:0000313" key="1">
    <source>
        <dbReference type="EMBL" id="OEV17006.1"/>
    </source>
</evidence>
<dbReference type="EMBL" id="LJGZ01000100">
    <property type="protein sequence ID" value="OEV17006.1"/>
    <property type="molecule type" value="Genomic_DNA"/>
</dbReference>
<comment type="caution">
    <text evidence="1">The sequence shown here is derived from an EMBL/GenBank/DDBJ whole genome shotgun (WGS) entry which is preliminary data.</text>
</comment>
<evidence type="ECO:0000313" key="2">
    <source>
        <dbReference type="Proteomes" id="UP000175971"/>
    </source>
</evidence>
<sequence length="331" mass="36199">MRAELFTPGGGGPAPDGWDAFVRDRRACVLWEAGLLEAAAWGSLRPVFAGLVREAGEPVAAFCGRLGVRPVALRFRPPGRAAVPGWFQVHVPNSFSPGRLYAPGLDTAGRRAATRAFEREVRRRLGPRCLGILHLDADTSELAHLDGPLRWRRATAPNAVLHNRWESMDAYFAGLPRGRRRRLSALHRRVGADPELVVESAVPVIDPVHASRLDQLTRMKHTDRPSRVVPLLPAYFDRLNRSPGAAYFAHRDKSSGQPVSFDLVLDAPGGWLTTVTGSDGGRDLYLDLYLREIDRLIATGVPAVELGPGMQQLKESFGATAVPRHAVAVPF</sequence>
<dbReference type="Proteomes" id="UP000175971">
    <property type="component" value="Unassembled WGS sequence"/>
</dbReference>
<organism evidence="1 2">
    <name type="scientific">Streptomyces nanshensis</name>
    <dbReference type="NCBI Taxonomy" id="518642"/>
    <lineage>
        <taxon>Bacteria</taxon>
        <taxon>Bacillati</taxon>
        <taxon>Actinomycetota</taxon>
        <taxon>Actinomycetes</taxon>
        <taxon>Kitasatosporales</taxon>
        <taxon>Streptomycetaceae</taxon>
        <taxon>Streptomyces</taxon>
    </lineage>
</organism>
<gene>
    <name evidence="1" type="ORF">AN221_30625</name>
</gene>
<dbReference type="PATRIC" id="fig|518642.7.peg.7047"/>
<dbReference type="RefSeq" id="WP_070203576.1">
    <property type="nucleotide sequence ID" value="NZ_LJGZ01000100.1"/>
</dbReference>
<reference evidence="1 2" key="1">
    <citation type="journal article" date="2016" name="Front. Microbiol.">
        <title>Comparative Genomics Analysis of Streptomyces Species Reveals Their Adaptation to the Marine Environment and Their Diversity at the Genomic Level.</title>
        <authorList>
            <person name="Tian X."/>
            <person name="Zhang Z."/>
            <person name="Yang T."/>
            <person name="Chen M."/>
            <person name="Li J."/>
            <person name="Chen F."/>
            <person name="Yang J."/>
            <person name="Li W."/>
            <person name="Zhang B."/>
            <person name="Zhang Z."/>
            <person name="Wu J."/>
            <person name="Zhang C."/>
            <person name="Long L."/>
            <person name="Xiao J."/>
        </authorList>
    </citation>
    <scope>NUCLEOTIDE SEQUENCE [LARGE SCALE GENOMIC DNA]</scope>
    <source>
        <strain evidence="1 2">SCSIO M10372</strain>
    </source>
</reference>
<name>A0A1E7LLG9_9ACTN</name>
<accession>A0A1E7LLG9</accession>
<dbReference type="AlphaFoldDB" id="A0A1E7LLG9"/>
<dbReference type="OrthoDB" id="3687960at2"/>